<sequence>MLLDISQLPPLLYPLANRFYRRYQRGAKVNRQHQVWVGKESEQIICSLCLQPVADGYWLTSLLVDPARRHRGYANALLTTIRHHYTGPIWLFCSPSLVPLYTGAGFDLACDLPESLADRLLRYQRHKELVPLVSC</sequence>
<dbReference type="PROSITE" id="PS51186">
    <property type="entry name" value="GNAT"/>
    <property type="match status" value="1"/>
</dbReference>
<proteinExistence type="predicted"/>
<evidence type="ECO:0000259" key="1">
    <source>
        <dbReference type="PROSITE" id="PS51186"/>
    </source>
</evidence>
<dbReference type="InterPro" id="IPR000182">
    <property type="entry name" value="GNAT_dom"/>
</dbReference>
<dbReference type="Proteomes" id="UP000275199">
    <property type="component" value="Unassembled WGS sequence"/>
</dbReference>
<gene>
    <name evidence="2" type="ORF">EF096_07725</name>
</gene>
<reference evidence="2 3" key="1">
    <citation type="submission" date="2018-11" db="EMBL/GenBank/DDBJ databases">
        <authorList>
            <person name="Jang G.I."/>
            <person name="Hwang C.Y."/>
        </authorList>
    </citation>
    <scope>NUCLEOTIDE SEQUENCE [LARGE SCALE GENOMIC DNA]</scope>
    <source>
        <strain evidence="2 3">SSM26</strain>
    </source>
</reference>
<protein>
    <submittedName>
        <fullName evidence="2">N-acetyltransferase</fullName>
    </submittedName>
</protein>
<feature type="domain" description="N-acetyltransferase" evidence="1">
    <location>
        <begin position="1"/>
        <end position="128"/>
    </location>
</feature>
<dbReference type="RefSeq" id="WP_123889039.1">
    <property type="nucleotide sequence ID" value="NZ_JBPYCX010000009.1"/>
</dbReference>
<organism evidence="2 3">
    <name type="scientific">Pseudomonas neustonica</name>
    <dbReference type="NCBI Taxonomy" id="2487346"/>
    <lineage>
        <taxon>Bacteria</taxon>
        <taxon>Pseudomonadati</taxon>
        <taxon>Pseudomonadota</taxon>
        <taxon>Gammaproteobacteria</taxon>
        <taxon>Pseudomonadales</taxon>
        <taxon>Pseudomonadaceae</taxon>
        <taxon>Pseudomonas</taxon>
    </lineage>
</organism>
<dbReference type="CDD" id="cd04301">
    <property type="entry name" value="NAT_SF"/>
    <property type="match status" value="1"/>
</dbReference>
<evidence type="ECO:0000313" key="2">
    <source>
        <dbReference type="EMBL" id="ROZ85938.1"/>
    </source>
</evidence>
<dbReference type="InterPro" id="IPR016181">
    <property type="entry name" value="Acyl_CoA_acyltransferase"/>
</dbReference>
<name>A0ABX9XMS2_9PSED</name>
<dbReference type="EMBL" id="RKKU01000006">
    <property type="protein sequence ID" value="ROZ85938.1"/>
    <property type="molecule type" value="Genomic_DNA"/>
</dbReference>
<dbReference type="Pfam" id="PF13508">
    <property type="entry name" value="Acetyltransf_7"/>
    <property type="match status" value="1"/>
</dbReference>
<accession>A0ABX9XMS2</accession>
<keyword evidence="3" id="KW-1185">Reference proteome</keyword>
<evidence type="ECO:0000313" key="3">
    <source>
        <dbReference type="Proteomes" id="UP000275199"/>
    </source>
</evidence>
<dbReference type="SUPFAM" id="SSF55729">
    <property type="entry name" value="Acyl-CoA N-acyltransferases (Nat)"/>
    <property type="match status" value="1"/>
</dbReference>
<comment type="caution">
    <text evidence="2">The sequence shown here is derived from an EMBL/GenBank/DDBJ whole genome shotgun (WGS) entry which is preliminary data.</text>
</comment>
<dbReference type="Gene3D" id="3.40.630.30">
    <property type="match status" value="1"/>
</dbReference>